<protein>
    <submittedName>
        <fullName evidence="2">Uncharacterized protein</fullName>
    </submittedName>
</protein>
<feature type="chain" id="PRO_5004532052" evidence="1">
    <location>
        <begin position="18"/>
        <end position="67"/>
    </location>
</feature>
<name>S4PL47_9NEOP</name>
<organism evidence="2">
    <name type="scientific">Pararge aegeria</name>
    <name type="common">speckled wood butterfly</name>
    <dbReference type="NCBI Taxonomy" id="116150"/>
    <lineage>
        <taxon>Eukaryota</taxon>
        <taxon>Metazoa</taxon>
        <taxon>Ecdysozoa</taxon>
        <taxon>Arthropoda</taxon>
        <taxon>Hexapoda</taxon>
        <taxon>Insecta</taxon>
        <taxon>Pterygota</taxon>
        <taxon>Neoptera</taxon>
        <taxon>Endopterygota</taxon>
        <taxon>Lepidoptera</taxon>
        <taxon>Glossata</taxon>
        <taxon>Ditrysia</taxon>
        <taxon>Papilionoidea</taxon>
        <taxon>Nymphalidae</taxon>
        <taxon>Satyrinae</taxon>
        <taxon>Satyrini</taxon>
        <taxon>Parargina</taxon>
        <taxon>Pararge</taxon>
    </lineage>
</organism>
<reference evidence="2" key="2">
    <citation type="submission" date="2013-05" db="EMBL/GenBank/DDBJ databases">
        <authorList>
            <person name="Carter J.-M."/>
            <person name="Baker S.C."/>
            <person name="Pink R."/>
            <person name="Carter D.R.F."/>
            <person name="Collins A."/>
            <person name="Tomlin J."/>
            <person name="Gibbs M."/>
            <person name="Breuker C.J."/>
        </authorList>
    </citation>
    <scope>NUCLEOTIDE SEQUENCE</scope>
    <source>
        <tissue evidence="2">Ovary</tissue>
    </source>
</reference>
<accession>S4PL47</accession>
<feature type="signal peptide" evidence="1">
    <location>
        <begin position="1"/>
        <end position="17"/>
    </location>
</feature>
<evidence type="ECO:0000313" key="2">
    <source>
        <dbReference type="EMBL" id="JAA90623.1"/>
    </source>
</evidence>
<keyword evidence="1" id="KW-0732">Signal</keyword>
<sequence length="67" mass="7918">QFHLLLLCLHRYRPLAAAVMCLPDPCTRLYRRTRRPQSRTRPLDPNMVILGKTWSRQRVAVAYRLTA</sequence>
<proteinExistence type="predicted"/>
<reference evidence="2" key="1">
    <citation type="journal article" date="2013" name="BMC Genomics">
        <title>Unscrambling butterfly oogenesis.</title>
        <authorList>
            <person name="Carter J.M."/>
            <person name="Baker S.C."/>
            <person name="Pink R."/>
            <person name="Carter D.R."/>
            <person name="Collins A."/>
            <person name="Tomlin J."/>
            <person name="Gibbs M."/>
            <person name="Breuker C.J."/>
        </authorList>
    </citation>
    <scope>NUCLEOTIDE SEQUENCE</scope>
    <source>
        <tissue evidence="2">Ovary</tissue>
    </source>
</reference>
<feature type="non-terminal residue" evidence="2">
    <location>
        <position position="67"/>
    </location>
</feature>
<dbReference type="EMBL" id="GAIX01001937">
    <property type="protein sequence ID" value="JAA90623.1"/>
    <property type="molecule type" value="Transcribed_RNA"/>
</dbReference>
<dbReference type="AlphaFoldDB" id="S4PL47"/>
<evidence type="ECO:0000256" key="1">
    <source>
        <dbReference type="SAM" id="SignalP"/>
    </source>
</evidence>
<feature type="non-terminal residue" evidence="2">
    <location>
        <position position="1"/>
    </location>
</feature>